<accession>A0A8J2H1V8</accession>
<evidence type="ECO:0000313" key="3">
    <source>
        <dbReference type="Proteomes" id="UP000786811"/>
    </source>
</evidence>
<dbReference type="OrthoDB" id="1271298at2759"/>
<gene>
    <name evidence="2" type="ORF">HICCMSTLAB_LOCUS753</name>
</gene>
<feature type="domain" description="HAT C-terminal dimerisation" evidence="1">
    <location>
        <begin position="209"/>
        <end position="286"/>
    </location>
</feature>
<dbReference type="PANTHER" id="PTHR47611">
    <property type="entry name" value="HAT DIMERISATION DOMAIN, C-TERMINAL"/>
    <property type="match status" value="1"/>
</dbReference>
<dbReference type="Proteomes" id="UP000786811">
    <property type="component" value="Unassembled WGS sequence"/>
</dbReference>
<proteinExistence type="predicted"/>
<evidence type="ECO:0000313" key="2">
    <source>
        <dbReference type="EMBL" id="CAG5073981.1"/>
    </source>
</evidence>
<dbReference type="GO" id="GO:0046983">
    <property type="term" value="F:protein dimerization activity"/>
    <property type="evidence" value="ECO:0007669"/>
    <property type="project" value="InterPro"/>
</dbReference>
<keyword evidence="3" id="KW-1185">Reference proteome</keyword>
<evidence type="ECO:0000259" key="1">
    <source>
        <dbReference type="Pfam" id="PF05699"/>
    </source>
</evidence>
<protein>
    <recommendedName>
        <fullName evidence="1">HAT C-terminal dimerisation domain-containing protein</fullName>
    </recommendedName>
</protein>
<dbReference type="InterPro" id="IPR008906">
    <property type="entry name" value="HATC_C_dom"/>
</dbReference>
<dbReference type="SUPFAM" id="SSF53098">
    <property type="entry name" value="Ribonuclease H-like"/>
    <property type="match status" value="1"/>
</dbReference>
<dbReference type="Pfam" id="PF05699">
    <property type="entry name" value="Dimer_Tnp_hAT"/>
    <property type="match status" value="1"/>
</dbReference>
<dbReference type="AlphaFoldDB" id="A0A8J2H1V8"/>
<reference evidence="2" key="1">
    <citation type="submission" date="2021-04" db="EMBL/GenBank/DDBJ databases">
        <authorList>
            <person name="Chebbi M.A.C M."/>
        </authorList>
    </citation>
    <scope>NUCLEOTIDE SEQUENCE</scope>
</reference>
<dbReference type="InterPro" id="IPR012337">
    <property type="entry name" value="RNaseH-like_sf"/>
</dbReference>
<organism evidence="2 3">
    <name type="scientific">Cotesia congregata</name>
    <name type="common">Parasitoid wasp</name>
    <name type="synonym">Apanteles congregatus</name>
    <dbReference type="NCBI Taxonomy" id="51543"/>
    <lineage>
        <taxon>Eukaryota</taxon>
        <taxon>Metazoa</taxon>
        <taxon>Ecdysozoa</taxon>
        <taxon>Arthropoda</taxon>
        <taxon>Hexapoda</taxon>
        <taxon>Insecta</taxon>
        <taxon>Pterygota</taxon>
        <taxon>Neoptera</taxon>
        <taxon>Endopterygota</taxon>
        <taxon>Hymenoptera</taxon>
        <taxon>Apocrita</taxon>
        <taxon>Ichneumonoidea</taxon>
        <taxon>Braconidae</taxon>
        <taxon>Microgastrinae</taxon>
        <taxon>Cotesia</taxon>
    </lineage>
</organism>
<name>A0A8J2H1V8_COTCN</name>
<dbReference type="PANTHER" id="PTHR47611:SF3">
    <property type="entry name" value="HAT C-TERMINAL DIMERISATION DOMAIN-CONTAINING PROTEIN"/>
    <property type="match status" value="1"/>
</dbReference>
<comment type="caution">
    <text evidence="2">The sequence shown here is derived from an EMBL/GenBank/DDBJ whole genome shotgun (WGS) entry which is preliminary data.</text>
</comment>
<dbReference type="EMBL" id="CAJNRD030001114">
    <property type="protein sequence ID" value="CAG5073981.1"/>
    <property type="molecule type" value="Genomic_DNA"/>
</dbReference>
<sequence length="293" mass="33617">MIGDIKTWTTITDKCRQAISTKEDEIARIGNHLKFRCLNDDCQAGEIKLDKIRIHIWIMHKGGQFKCPECKYTTGENGMKRHYRESFPQEKFLVGCSFEEAKTQFEEMMNKQVQLGSNFVGMYNMGVFETIKINGYSESPLDTLKMVKEDSTESNDTIASKTLAITCENNLTDHQPSSGSHDLWDFLDDAVQHNIQVADSDETDRLPIELRQFINRSTVDRKTNPNPIATWKSLESDYPHLSVVTRKYLSIVATSTPCERLFSHSGLIANQLRSRLSPNRLNMLFIVPFTLFY</sequence>